<reference evidence="2" key="1">
    <citation type="submission" date="2013-07" db="EMBL/GenBank/DDBJ databases">
        <title>The genome of an arbuscular mycorrhizal fungus provides insights into the evolution of the oldest plant symbiosis.</title>
        <authorList>
            <consortium name="DOE Joint Genome Institute"/>
            <person name="Tisserant E."/>
            <person name="Malbreil M."/>
            <person name="Kuo A."/>
            <person name="Kohler A."/>
            <person name="Symeonidi A."/>
            <person name="Balestrini R."/>
            <person name="Charron P."/>
            <person name="Duensing N."/>
            <person name="Frei-dit-Frey N."/>
            <person name="Gianinazzi-Pearson V."/>
            <person name="Gilbert B."/>
            <person name="Handa Y."/>
            <person name="Hijri M."/>
            <person name="Kaul R."/>
            <person name="Kawaguchi M."/>
            <person name="Krajinski F."/>
            <person name="Lammers P."/>
            <person name="Lapierre D."/>
            <person name="Masclaux F.G."/>
            <person name="Murat C."/>
            <person name="Morin E."/>
            <person name="Ndikumana S."/>
            <person name="Pagni M."/>
            <person name="Petitpierre D."/>
            <person name="Requena N."/>
            <person name="Rosikiewicz P."/>
            <person name="Riley R."/>
            <person name="Saito K."/>
            <person name="San Clemente H."/>
            <person name="Shapiro H."/>
            <person name="van Tuinen D."/>
            <person name="Becard G."/>
            <person name="Bonfante P."/>
            <person name="Paszkowski U."/>
            <person name="Shachar-Hill Y."/>
            <person name="Young J.P."/>
            <person name="Sanders I.R."/>
            <person name="Henrissat B."/>
            <person name="Rensing S.A."/>
            <person name="Grigoriev I.V."/>
            <person name="Corradi N."/>
            <person name="Roux C."/>
            <person name="Martin F."/>
        </authorList>
    </citation>
    <scope>NUCLEOTIDE SEQUENCE</scope>
    <source>
        <strain evidence="2">DAOM 197198</strain>
    </source>
</reference>
<gene>
    <name evidence="2" type="ORF">GLOINDRAFT_8881</name>
</gene>
<name>U9SVV6_RHIID</name>
<feature type="region of interest" description="Disordered" evidence="1">
    <location>
        <begin position="1"/>
        <end position="23"/>
    </location>
</feature>
<evidence type="ECO:0000256" key="1">
    <source>
        <dbReference type="SAM" id="MobiDB-lite"/>
    </source>
</evidence>
<dbReference type="AlphaFoldDB" id="U9SVV6"/>
<protein>
    <submittedName>
        <fullName evidence="2">Uncharacterized protein</fullName>
    </submittedName>
</protein>
<organism evidence="2">
    <name type="scientific">Rhizophagus irregularis (strain DAOM 181602 / DAOM 197198 / MUCL 43194)</name>
    <name type="common">Arbuscular mycorrhizal fungus</name>
    <name type="synonym">Glomus intraradices</name>
    <dbReference type="NCBI Taxonomy" id="747089"/>
    <lineage>
        <taxon>Eukaryota</taxon>
        <taxon>Fungi</taxon>
        <taxon>Fungi incertae sedis</taxon>
        <taxon>Mucoromycota</taxon>
        <taxon>Glomeromycotina</taxon>
        <taxon>Glomeromycetes</taxon>
        <taxon>Glomerales</taxon>
        <taxon>Glomeraceae</taxon>
        <taxon>Rhizophagus</taxon>
    </lineage>
</organism>
<dbReference type="EMBL" id="KI297487">
    <property type="protein sequence ID" value="ESA00069.1"/>
    <property type="molecule type" value="Genomic_DNA"/>
</dbReference>
<dbReference type="HOGENOM" id="CLU_2639368_0_0_1"/>
<accession>U9SVV6</accession>
<sequence length="77" mass="8989">MIRHNIDRSRISGPRNNSTNHDEKGALMILTDYSGDRLKALNSSQTLDSNYQLKEMKMKLDRMKMFLKSHPERIPTL</sequence>
<feature type="compositionally biased region" description="Basic and acidic residues" evidence="1">
    <location>
        <begin position="1"/>
        <end position="10"/>
    </location>
</feature>
<proteinExistence type="predicted"/>
<evidence type="ECO:0000313" key="2">
    <source>
        <dbReference type="EMBL" id="ESA00069.1"/>
    </source>
</evidence>